<evidence type="ECO:0000313" key="2">
    <source>
        <dbReference type="EMBL" id="BCS95747.1"/>
    </source>
</evidence>
<reference evidence="2 3" key="1">
    <citation type="submission" date="2021-02" db="EMBL/GenBank/DDBJ databases">
        <title>Complete genome of Desulfoluna sp. strain ASN36.</title>
        <authorList>
            <person name="Takahashi A."/>
            <person name="Kojima H."/>
            <person name="Fukui M."/>
        </authorList>
    </citation>
    <scope>NUCLEOTIDE SEQUENCE [LARGE SCALE GENOMIC DNA]</scope>
    <source>
        <strain evidence="2 3">ASN36</strain>
    </source>
</reference>
<sequence>MPFENADELYDLFKVCLEKTLQDETLANALGAGNMTVGLEIPDLDAFITMELKGGVNVEFGPPTKTLDVTAINNKAIFNKFWQGKLNLMMAMTKGQVKTKGAKTKMLKLLPKITPVYKLYVEALKEVGREDLIVK</sequence>
<dbReference type="Pfam" id="PF02036">
    <property type="entry name" value="SCP2"/>
    <property type="match status" value="1"/>
</dbReference>
<keyword evidence="3" id="KW-1185">Reference proteome</keyword>
<dbReference type="RefSeq" id="WP_236892072.1">
    <property type="nucleotide sequence ID" value="NZ_AP024488.1"/>
</dbReference>
<dbReference type="Proteomes" id="UP001320148">
    <property type="component" value="Chromosome"/>
</dbReference>
<gene>
    <name evidence="2" type="ORF">DSLASN_13790</name>
</gene>
<accession>A0ABM7PF02</accession>
<feature type="domain" description="SCP2" evidence="1">
    <location>
        <begin position="20"/>
        <end position="103"/>
    </location>
</feature>
<dbReference type="InterPro" id="IPR003033">
    <property type="entry name" value="SCP2_sterol-bd_dom"/>
</dbReference>
<dbReference type="Gene3D" id="3.30.1050.10">
    <property type="entry name" value="SCP2 sterol-binding domain"/>
    <property type="match status" value="1"/>
</dbReference>
<dbReference type="SUPFAM" id="SSF55718">
    <property type="entry name" value="SCP-like"/>
    <property type="match status" value="1"/>
</dbReference>
<evidence type="ECO:0000259" key="1">
    <source>
        <dbReference type="Pfam" id="PF02036"/>
    </source>
</evidence>
<dbReference type="InterPro" id="IPR036527">
    <property type="entry name" value="SCP2_sterol-bd_dom_sf"/>
</dbReference>
<evidence type="ECO:0000313" key="3">
    <source>
        <dbReference type="Proteomes" id="UP001320148"/>
    </source>
</evidence>
<organism evidence="2 3">
    <name type="scientific">Desulfoluna limicola</name>
    <dbReference type="NCBI Taxonomy" id="2810562"/>
    <lineage>
        <taxon>Bacteria</taxon>
        <taxon>Pseudomonadati</taxon>
        <taxon>Thermodesulfobacteriota</taxon>
        <taxon>Desulfobacteria</taxon>
        <taxon>Desulfobacterales</taxon>
        <taxon>Desulfolunaceae</taxon>
        <taxon>Desulfoluna</taxon>
    </lineage>
</organism>
<protein>
    <recommendedName>
        <fullName evidence="1">SCP2 domain-containing protein</fullName>
    </recommendedName>
</protein>
<dbReference type="EMBL" id="AP024488">
    <property type="protein sequence ID" value="BCS95747.1"/>
    <property type="molecule type" value="Genomic_DNA"/>
</dbReference>
<proteinExistence type="predicted"/>
<name>A0ABM7PF02_9BACT</name>